<keyword evidence="3" id="KW-1185">Reference proteome</keyword>
<dbReference type="EMBL" id="NMUH01009941">
    <property type="protein sequence ID" value="MQM20564.1"/>
    <property type="molecule type" value="Genomic_DNA"/>
</dbReference>
<dbReference type="GO" id="GO:0004523">
    <property type="term" value="F:RNA-DNA hybrid ribonuclease activity"/>
    <property type="evidence" value="ECO:0007669"/>
    <property type="project" value="InterPro"/>
</dbReference>
<proteinExistence type="predicted"/>
<reference evidence="2" key="1">
    <citation type="submission" date="2017-07" db="EMBL/GenBank/DDBJ databases">
        <title>Taro Niue Genome Assembly and Annotation.</title>
        <authorList>
            <person name="Atibalentja N."/>
            <person name="Keating K."/>
            <person name="Fields C.J."/>
        </authorList>
    </citation>
    <scope>NUCLEOTIDE SEQUENCE</scope>
    <source>
        <strain evidence="2">Niue_2</strain>
        <tissue evidence="2">Leaf</tissue>
    </source>
</reference>
<dbReference type="Proteomes" id="UP000652761">
    <property type="component" value="Unassembled WGS sequence"/>
</dbReference>
<dbReference type="PANTHER" id="PTHR47723:SF19">
    <property type="entry name" value="POLYNUCLEOTIDYL TRANSFERASE, RIBONUCLEASE H-LIKE SUPERFAMILY PROTEIN"/>
    <property type="match status" value="1"/>
</dbReference>
<dbReference type="PANTHER" id="PTHR47723">
    <property type="entry name" value="OS05G0353850 PROTEIN"/>
    <property type="match status" value="1"/>
</dbReference>
<protein>
    <recommendedName>
        <fullName evidence="1">RNase H type-1 domain-containing protein</fullName>
    </recommendedName>
</protein>
<evidence type="ECO:0000313" key="2">
    <source>
        <dbReference type="EMBL" id="MQM20564.1"/>
    </source>
</evidence>
<dbReference type="SUPFAM" id="SSF53098">
    <property type="entry name" value="Ribonuclease H-like"/>
    <property type="match status" value="1"/>
</dbReference>
<organism evidence="2 3">
    <name type="scientific">Colocasia esculenta</name>
    <name type="common">Wild taro</name>
    <name type="synonym">Arum esculentum</name>
    <dbReference type="NCBI Taxonomy" id="4460"/>
    <lineage>
        <taxon>Eukaryota</taxon>
        <taxon>Viridiplantae</taxon>
        <taxon>Streptophyta</taxon>
        <taxon>Embryophyta</taxon>
        <taxon>Tracheophyta</taxon>
        <taxon>Spermatophyta</taxon>
        <taxon>Magnoliopsida</taxon>
        <taxon>Liliopsida</taxon>
        <taxon>Araceae</taxon>
        <taxon>Aroideae</taxon>
        <taxon>Colocasieae</taxon>
        <taxon>Colocasia</taxon>
    </lineage>
</organism>
<dbReference type="GO" id="GO:0003676">
    <property type="term" value="F:nucleic acid binding"/>
    <property type="evidence" value="ECO:0007669"/>
    <property type="project" value="InterPro"/>
</dbReference>
<dbReference type="Pfam" id="PF13456">
    <property type="entry name" value="RVT_3"/>
    <property type="match status" value="1"/>
</dbReference>
<dbReference type="InterPro" id="IPR053151">
    <property type="entry name" value="RNase_H-like"/>
</dbReference>
<sequence>MSAKHIINRSMLSIRAIYTSFKFQKIPQPWLAAFRQNESGQVNLKTRIPSIVPWLTPIPGRLKLNIDGAFKMTSGEAGGGGILRDHEGNMCWAFARAYHDLNSSLAAEALALRDGLSICCSKGITEVLVEIDSLNLLQIVTKQTACPWDFACILQHITAKT</sequence>
<dbReference type="CDD" id="cd06222">
    <property type="entry name" value="RNase_H_like"/>
    <property type="match status" value="1"/>
</dbReference>
<gene>
    <name evidence="2" type="ORF">Taro_053587</name>
</gene>
<dbReference type="Gene3D" id="3.30.420.10">
    <property type="entry name" value="Ribonuclease H-like superfamily/Ribonuclease H"/>
    <property type="match status" value="1"/>
</dbReference>
<dbReference type="InterPro" id="IPR036397">
    <property type="entry name" value="RNaseH_sf"/>
</dbReference>
<evidence type="ECO:0000259" key="1">
    <source>
        <dbReference type="Pfam" id="PF13456"/>
    </source>
</evidence>
<dbReference type="InterPro" id="IPR012337">
    <property type="entry name" value="RNaseH-like_sf"/>
</dbReference>
<dbReference type="OrthoDB" id="1305532at2759"/>
<comment type="caution">
    <text evidence="2">The sequence shown here is derived from an EMBL/GenBank/DDBJ whole genome shotgun (WGS) entry which is preliminary data.</text>
</comment>
<dbReference type="AlphaFoldDB" id="A0A843XLK3"/>
<evidence type="ECO:0000313" key="3">
    <source>
        <dbReference type="Proteomes" id="UP000652761"/>
    </source>
</evidence>
<name>A0A843XLK3_COLES</name>
<dbReference type="InterPro" id="IPR002156">
    <property type="entry name" value="RNaseH_domain"/>
</dbReference>
<accession>A0A843XLK3</accession>
<dbReference type="InterPro" id="IPR044730">
    <property type="entry name" value="RNase_H-like_dom_plant"/>
</dbReference>
<feature type="domain" description="RNase H type-1" evidence="1">
    <location>
        <begin position="65"/>
        <end position="145"/>
    </location>
</feature>